<dbReference type="PANTHER" id="PTHR36834:SF1">
    <property type="entry name" value="INTEGRAL MEMBRANE PROTEIN"/>
    <property type="match status" value="1"/>
</dbReference>
<evidence type="ECO:0000259" key="3">
    <source>
        <dbReference type="Pfam" id="PF04892"/>
    </source>
</evidence>
<feature type="domain" description="VanZ-like" evidence="3">
    <location>
        <begin position="216"/>
        <end position="334"/>
    </location>
</feature>
<evidence type="ECO:0000256" key="1">
    <source>
        <dbReference type="SAM" id="MobiDB-lite"/>
    </source>
</evidence>
<dbReference type="InterPro" id="IPR053150">
    <property type="entry name" value="Teicoplanin_resist-assoc"/>
</dbReference>
<dbReference type="AlphaFoldDB" id="A0A5Q2MG76"/>
<dbReference type="Pfam" id="PF04892">
    <property type="entry name" value="VanZ"/>
    <property type="match status" value="1"/>
</dbReference>
<feature type="transmembrane region" description="Helical" evidence="2">
    <location>
        <begin position="179"/>
        <end position="197"/>
    </location>
</feature>
<feature type="compositionally biased region" description="Basic and acidic residues" evidence="1">
    <location>
        <begin position="96"/>
        <end position="107"/>
    </location>
</feature>
<feature type="transmembrane region" description="Helical" evidence="2">
    <location>
        <begin position="209"/>
        <end position="231"/>
    </location>
</feature>
<sequence length="354" mass="37742">MRPGDHGPREVPGVAPRGHDHGRHREAPHEERGVSVAGATPPPNSAGSGWRRSEARISSVVKRLVEVTAPVCRHFRPQGGPRTTVRQGAKRTPPFARERSDRERSEADAGPGVRLAPLTVGRKRPPWRTPPQAASLANTTASGLLGEHHIAGTLLRRLSGRRPTPGEDRSVQTHEVPTLPVLIPVTAAAIAGTLWWLQRRGRLTGPRAVVAIVACVYGAVVLAHVLLPLPIDMDNARPWRASVHLTPFVDVAEDPIGMILNVALFVPLGALLPLLTRVTSMRRAALLGLCVSLSIETVQLAGSLTVSPGRVADVDDLIGNTVGTMIGYAAYSLLAMAPAVRRLLDRAASLADTP</sequence>
<feature type="compositionally biased region" description="Basic and acidic residues" evidence="1">
    <location>
        <begin position="17"/>
        <end position="33"/>
    </location>
</feature>
<accession>A0A5Q2MG76</accession>
<proteinExistence type="predicted"/>
<feature type="region of interest" description="Disordered" evidence="1">
    <location>
        <begin position="1"/>
        <end position="53"/>
    </location>
</feature>
<feature type="region of interest" description="Disordered" evidence="1">
    <location>
        <begin position="74"/>
        <end position="134"/>
    </location>
</feature>
<dbReference type="PANTHER" id="PTHR36834">
    <property type="entry name" value="MEMBRANE PROTEIN-RELATED"/>
    <property type="match status" value="1"/>
</dbReference>
<gene>
    <name evidence="4" type="ORF">GEV26_00925</name>
</gene>
<name>A0A5Q2MG76_9ACTN</name>
<reference evidence="4 5" key="1">
    <citation type="submission" date="2019-11" db="EMBL/GenBank/DDBJ databases">
        <authorList>
            <person name="Li J."/>
        </authorList>
    </citation>
    <scope>NUCLEOTIDE SEQUENCE [LARGE SCALE GENOMIC DNA]</scope>
    <source>
        <strain evidence="4 5">MF47</strain>
    </source>
</reference>
<evidence type="ECO:0000256" key="2">
    <source>
        <dbReference type="SAM" id="Phobius"/>
    </source>
</evidence>
<protein>
    <recommendedName>
        <fullName evidence="3">VanZ-like domain-containing protein</fullName>
    </recommendedName>
</protein>
<feature type="transmembrane region" description="Helical" evidence="2">
    <location>
        <begin position="284"/>
        <end position="305"/>
    </location>
</feature>
<keyword evidence="2" id="KW-0812">Transmembrane</keyword>
<dbReference type="EMBL" id="CP045737">
    <property type="protein sequence ID" value="QGG40056.1"/>
    <property type="molecule type" value="Genomic_DNA"/>
</dbReference>
<keyword evidence="2" id="KW-0472">Membrane</keyword>
<evidence type="ECO:0000313" key="4">
    <source>
        <dbReference type="EMBL" id="QGG40056.1"/>
    </source>
</evidence>
<feature type="transmembrane region" description="Helical" evidence="2">
    <location>
        <begin position="317"/>
        <end position="337"/>
    </location>
</feature>
<keyword evidence="2" id="KW-1133">Transmembrane helix</keyword>
<dbReference type="InterPro" id="IPR006976">
    <property type="entry name" value="VanZ-like"/>
</dbReference>
<dbReference type="Proteomes" id="UP000392064">
    <property type="component" value="Chromosome"/>
</dbReference>
<dbReference type="KEGG" id="aef:GEV26_00925"/>
<evidence type="ECO:0000313" key="5">
    <source>
        <dbReference type="Proteomes" id="UP000392064"/>
    </source>
</evidence>
<feature type="transmembrane region" description="Helical" evidence="2">
    <location>
        <begin position="256"/>
        <end position="275"/>
    </location>
</feature>
<organism evidence="4 5">
    <name type="scientific">Aeromicrobium yanjiei</name>
    <dbReference type="NCBI Taxonomy" id="2662028"/>
    <lineage>
        <taxon>Bacteria</taxon>
        <taxon>Bacillati</taxon>
        <taxon>Actinomycetota</taxon>
        <taxon>Actinomycetes</taxon>
        <taxon>Propionibacteriales</taxon>
        <taxon>Nocardioidaceae</taxon>
        <taxon>Aeromicrobium</taxon>
    </lineage>
</organism>
<keyword evidence="5" id="KW-1185">Reference proteome</keyword>